<protein>
    <submittedName>
        <fullName evidence="6">Uncharacterized protein</fullName>
    </submittedName>
</protein>
<dbReference type="Gene3D" id="3.90.780.10">
    <property type="entry name" value="5'-Nucleotidase, C-terminal domain"/>
    <property type="match status" value="1"/>
</dbReference>
<dbReference type="OrthoDB" id="10252235at2759"/>
<evidence type="ECO:0000259" key="4">
    <source>
        <dbReference type="Pfam" id="PF00149"/>
    </source>
</evidence>
<dbReference type="EMBL" id="CAJNOC010002551">
    <property type="protein sequence ID" value="CAF0939692.1"/>
    <property type="molecule type" value="Genomic_DNA"/>
</dbReference>
<dbReference type="InterPro" id="IPR008334">
    <property type="entry name" value="5'-Nucleotdase_C"/>
</dbReference>
<dbReference type="InterPro" id="IPR041821">
    <property type="entry name" value="CG11883_N"/>
</dbReference>
<dbReference type="PANTHER" id="PTHR11575:SF48">
    <property type="entry name" value="5'-NUCLEOTIDASE"/>
    <property type="match status" value="1"/>
</dbReference>
<keyword evidence="7" id="KW-1185">Reference proteome</keyword>
<accession>A0A814C5W1</accession>
<reference evidence="6" key="1">
    <citation type="submission" date="2021-02" db="EMBL/GenBank/DDBJ databases">
        <authorList>
            <person name="Nowell W R."/>
        </authorList>
    </citation>
    <scope>NUCLEOTIDE SEQUENCE</scope>
    <source>
        <strain evidence="6">Ploen Becks lab</strain>
    </source>
</reference>
<dbReference type="InterPro" id="IPR006179">
    <property type="entry name" value="5_nucleotidase/apyrase"/>
</dbReference>
<dbReference type="InterPro" id="IPR036907">
    <property type="entry name" value="5'-Nucleotdase_C_sf"/>
</dbReference>
<feature type="domain" description="5'-Nucleotidase C-terminal" evidence="5">
    <location>
        <begin position="309"/>
        <end position="455"/>
    </location>
</feature>
<name>A0A814C5W1_9BILA</name>
<dbReference type="Pfam" id="PF00149">
    <property type="entry name" value="Metallophos"/>
    <property type="match status" value="1"/>
</dbReference>
<evidence type="ECO:0000259" key="5">
    <source>
        <dbReference type="Pfam" id="PF02872"/>
    </source>
</evidence>
<keyword evidence="3" id="KW-0547">Nucleotide-binding</keyword>
<dbReference type="SUPFAM" id="SSF55816">
    <property type="entry name" value="5'-nucleotidase (syn. UDP-sugar hydrolase), C-terminal domain"/>
    <property type="match status" value="1"/>
</dbReference>
<dbReference type="Proteomes" id="UP000663879">
    <property type="component" value="Unassembled WGS sequence"/>
</dbReference>
<dbReference type="PANTHER" id="PTHR11575">
    <property type="entry name" value="5'-NUCLEOTIDASE-RELATED"/>
    <property type="match status" value="1"/>
</dbReference>
<evidence type="ECO:0000256" key="1">
    <source>
        <dbReference type="ARBA" id="ARBA00006654"/>
    </source>
</evidence>
<dbReference type="Gene3D" id="3.60.21.10">
    <property type="match status" value="1"/>
</dbReference>
<keyword evidence="2" id="KW-0732">Signal</keyword>
<dbReference type="PRINTS" id="PR01607">
    <property type="entry name" value="APYRASEFAMLY"/>
</dbReference>
<sequence>MAPNIEIVYENILGSEDIQKQLNIVHFNDVYNVESSKLDPVGGAARFLTALENVMQKGPTLVLFSGDAISPSAISILVKGRQMIEILNKFHISCACLGNHDFDFGLDVLLTHINNSNFPWLISNVFDAESRKPLGNVSDRHIVEINGLKVGIIGLVEQEWITTLSTINSDDIFYESYVDCGRRLTRELKNEQNCDIVIALTHMRWANDSILAQNLPEVDIFLGGHDHDYIVQQINNKWVVKSGTDFREFSLIELNVKEKSSTVQKIEKYVIDSKIEENIEIKTIVDSYLENINKELEQILGYMNTELEGRFSYIRTQETNLGNFITDIMLSALNADCAILNSGTLRSDLLHPTGEFKVRDLKKILPYLDENVVISVTGAHLLQALENGVSQYPKHEGRFLQVSGLKFAFDPSKPPGKRVDPRLVQVQDEYLDLEKNYSLATKLYLKQGKDGFDCLLNCPVLVEEENIPVLYNLVENHFKTIGILKRNTSFHKFRSSIVPLVIVNRLMHKISQDPSVQLEDSQSPSDTPRINFYNAALIVTKVLSHRQKILSRKQRSQIKQTEKYKKKMAEYEERSMKLAPKVEGRIICIKDQEHYEQLLMEIERNKIC</sequence>
<gene>
    <name evidence="6" type="ORF">OXX778_LOCUS13361</name>
</gene>
<dbReference type="SUPFAM" id="SSF56300">
    <property type="entry name" value="Metallo-dependent phosphatases"/>
    <property type="match status" value="1"/>
</dbReference>
<feature type="domain" description="Calcineurin-like phosphoesterase" evidence="4">
    <location>
        <begin position="23"/>
        <end position="229"/>
    </location>
</feature>
<dbReference type="Pfam" id="PF02872">
    <property type="entry name" value="5_nucleotid_C"/>
    <property type="match status" value="1"/>
</dbReference>
<dbReference type="InterPro" id="IPR029052">
    <property type="entry name" value="Metallo-depent_PP-like"/>
</dbReference>
<evidence type="ECO:0000256" key="3">
    <source>
        <dbReference type="RuleBase" id="RU362119"/>
    </source>
</evidence>
<evidence type="ECO:0000313" key="6">
    <source>
        <dbReference type="EMBL" id="CAF0939692.1"/>
    </source>
</evidence>
<dbReference type="CDD" id="cd07406">
    <property type="entry name" value="MPP_CG11883_N"/>
    <property type="match status" value="1"/>
</dbReference>
<dbReference type="AlphaFoldDB" id="A0A814C5W1"/>
<organism evidence="6 7">
    <name type="scientific">Brachionus calyciflorus</name>
    <dbReference type="NCBI Taxonomy" id="104777"/>
    <lineage>
        <taxon>Eukaryota</taxon>
        <taxon>Metazoa</taxon>
        <taxon>Spiralia</taxon>
        <taxon>Gnathifera</taxon>
        <taxon>Rotifera</taxon>
        <taxon>Eurotatoria</taxon>
        <taxon>Monogononta</taxon>
        <taxon>Pseudotrocha</taxon>
        <taxon>Ploima</taxon>
        <taxon>Brachionidae</taxon>
        <taxon>Brachionus</taxon>
    </lineage>
</organism>
<comment type="similarity">
    <text evidence="1 3">Belongs to the 5'-nucleotidase family.</text>
</comment>
<evidence type="ECO:0000313" key="7">
    <source>
        <dbReference type="Proteomes" id="UP000663879"/>
    </source>
</evidence>
<dbReference type="InterPro" id="IPR004843">
    <property type="entry name" value="Calcineurin-like_PHP"/>
</dbReference>
<dbReference type="GO" id="GO:0000166">
    <property type="term" value="F:nucleotide binding"/>
    <property type="evidence" value="ECO:0007669"/>
    <property type="project" value="UniProtKB-KW"/>
</dbReference>
<comment type="caution">
    <text evidence="6">The sequence shown here is derived from an EMBL/GenBank/DDBJ whole genome shotgun (WGS) entry which is preliminary data.</text>
</comment>
<evidence type="ECO:0000256" key="2">
    <source>
        <dbReference type="ARBA" id="ARBA00022729"/>
    </source>
</evidence>
<dbReference type="GO" id="GO:0009166">
    <property type="term" value="P:nucleotide catabolic process"/>
    <property type="evidence" value="ECO:0007669"/>
    <property type="project" value="InterPro"/>
</dbReference>
<dbReference type="GO" id="GO:0016787">
    <property type="term" value="F:hydrolase activity"/>
    <property type="evidence" value="ECO:0007669"/>
    <property type="project" value="UniProtKB-KW"/>
</dbReference>
<proteinExistence type="inferred from homology"/>
<keyword evidence="3" id="KW-0378">Hydrolase</keyword>